<gene>
    <name evidence="1" type="ORF">TREES_T100019986</name>
</gene>
<protein>
    <submittedName>
        <fullName evidence="1">F-box only protein 15</fullName>
    </submittedName>
</protein>
<dbReference type="InParanoid" id="L8Y761"/>
<dbReference type="Proteomes" id="UP000011518">
    <property type="component" value="Unassembled WGS sequence"/>
</dbReference>
<dbReference type="eggNOG" id="ENOG502QPX2">
    <property type="taxonomic scope" value="Eukaryota"/>
</dbReference>
<dbReference type="GO" id="GO:0019005">
    <property type="term" value="C:SCF ubiquitin ligase complex"/>
    <property type="evidence" value="ECO:0007669"/>
    <property type="project" value="TreeGrafter"/>
</dbReference>
<proteinExistence type="predicted"/>
<evidence type="ECO:0000313" key="1">
    <source>
        <dbReference type="EMBL" id="ELV10909.1"/>
    </source>
</evidence>
<name>L8Y761_TUPCH</name>
<accession>L8Y761</accession>
<dbReference type="PANTHER" id="PTHR46731:SF1">
    <property type="entry name" value="F-BOX ONLY PROTEIN 15"/>
    <property type="match status" value="1"/>
</dbReference>
<dbReference type="PANTHER" id="PTHR46731">
    <property type="entry name" value="F-BOX ONLY PROTEIN 15"/>
    <property type="match status" value="1"/>
</dbReference>
<reference evidence="2" key="2">
    <citation type="journal article" date="2013" name="Nat. Commun.">
        <title>Genome of the Chinese tree shrew.</title>
        <authorList>
            <person name="Fan Y."/>
            <person name="Huang Z.Y."/>
            <person name="Cao C.C."/>
            <person name="Chen C.S."/>
            <person name="Chen Y.X."/>
            <person name="Fan D.D."/>
            <person name="He J."/>
            <person name="Hou H.L."/>
            <person name="Hu L."/>
            <person name="Hu X.T."/>
            <person name="Jiang X.T."/>
            <person name="Lai R."/>
            <person name="Lang Y.S."/>
            <person name="Liang B."/>
            <person name="Liao S.G."/>
            <person name="Mu D."/>
            <person name="Ma Y.Y."/>
            <person name="Niu Y.Y."/>
            <person name="Sun X.Q."/>
            <person name="Xia J.Q."/>
            <person name="Xiao J."/>
            <person name="Xiong Z.Q."/>
            <person name="Xu L."/>
            <person name="Yang L."/>
            <person name="Zhang Y."/>
            <person name="Zhao W."/>
            <person name="Zhao X.D."/>
            <person name="Zheng Y.T."/>
            <person name="Zhou J.M."/>
            <person name="Zhu Y.B."/>
            <person name="Zhang G.J."/>
            <person name="Wang J."/>
            <person name="Yao Y.G."/>
        </authorList>
    </citation>
    <scope>NUCLEOTIDE SEQUENCE [LARGE SCALE GENOMIC DNA]</scope>
</reference>
<organism evidence="1 2">
    <name type="scientific">Tupaia chinensis</name>
    <name type="common">Chinese tree shrew</name>
    <name type="synonym">Tupaia belangeri chinensis</name>
    <dbReference type="NCBI Taxonomy" id="246437"/>
    <lineage>
        <taxon>Eukaryota</taxon>
        <taxon>Metazoa</taxon>
        <taxon>Chordata</taxon>
        <taxon>Craniata</taxon>
        <taxon>Vertebrata</taxon>
        <taxon>Euteleostomi</taxon>
        <taxon>Mammalia</taxon>
        <taxon>Eutheria</taxon>
        <taxon>Euarchontoglires</taxon>
        <taxon>Scandentia</taxon>
        <taxon>Tupaiidae</taxon>
        <taxon>Tupaia</taxon>
    </lineage>
</organism>
<reference evidence="2" key="1">
    <citation type="submission" date="2012-07" db="EMBL/GenBank/DDBJ databases">
        <title>Genome of the Chinese tree shrew, a rising model animal genetically related to primates.</title>
        <authorList>
            <person name="Zhang G."/>
            <person name="Fan Y."/>
            <person name="Yao Y."/>
            <person name="Huang Z."/>
        </authorList>
    </citation>
    <scope>NUCLEOTIDE SEQUENCE [LARGE SCALE GENOMIC DNA]</scope>
</reference>
<dbReference type="STRING" id="246437.L8Y761"/>
<dbReference type="EMBL" id="KB366396">
    <property type="protein sequence ID" value="ELV10909.1"/>
    <property type="molecule type" value="Genomic_DNA"/>
</dbReference>
<evidence type="ECO:0000313" key="2">
    <source>
        <dbReference type="Proteomes" id="UP000011518"/>
    </source>
</evidence>
<keyword evidence="2" id="KW-1185">Reference proteome</keyword>
<sequence>MNVERPRWRSLIARYSLSHLTESTMIGCDRLVQIFCLDPGLLVGLWKKEKELAFVMANLHLHQLVERSTLGSATIPYELPPHNAFEIDSTEYGLHGYQLHIDMHSTGVSYLCVTFRSFFTKKECIENGYVKLTVIHLKNDREHLPLIGKVGFFWKTNVFDGYIQSCSVMNVTLLDEFGKPFWCFSSPVGLRPAPSRPDCPNSLGQRYYVDYADVEGRVHMELMWFAKFEEYFVVSLEVYLHFTKINHWFGTHYQG</sequence>
<dbReference type="AlphaFoldDB" id="L8Y761"/>